<organism evidence="1">
    <name type="scientific">Siphoviridae sp. ctXWf36</name>
    <dbReference type="NCBI Taxonomy" id="2825544"/>
    <lineage>
        <taxon>Viruses</taxon>
        <taxon>Duplodnaviria</taxon>
        <taxon>Heunggongvirae</taxon>
        <taxon>Uroviricota</taxon>
        <taxon>Caudoviricetes</taxon>
    </lineage>
</organism>
<proteinExistence type="predicted"/>
<evidence type="ECO:0000313" key="1">
    <source>
        <dbReference type="EMBL" id="DAF88768.1"/>
    </source>
</evidence>
<reference evidence="1" key="1">
    <citation type="journal article" date="2021" name="Proc. Natl. Acad. Sci. U.S.A.">
        <title>A Catalog of Tens of Thousands of Viruses from Human Metagenomes Reveals Hidden Associations with Chronic Diseases.</title>
        <authorList>
            <person name="Tisza M.J."/>
            <person name="Buck C.B."/>
        </authorList>
    </citation>
    <scope>NUCLEOTIDE SEQUENCE</scope>
    <source>
        <strain evidence="1">CtXWf36</strain>
    </source>
</reference>
<sequence>MSNSILETVRRGCQIDQDCDDFDLDLLPIINSVFSKLAQLKVGPADGFEITGPKETWQEFLEDKKLLGYIKEYVSKSSRLRFDPPASSAILDAFKEEIKELEWNIIFYLEHQNG</sequence>
<dbReference type="InterPro" id="IPR056951">
    <property type="entry name" value="Phage_connect_2"/>
</dbReference>
<name>A0A8S5U2T8_9CAUD</name>
<accession>A0A8S5U2T8</accession>
<dbReference type="Pfam" id="PF24829">
    <property type="entry name" value="Phage_connect_2"/>
    <property type="match status" value="1"/>
</dbReference>
<dbReference type="EMBL" id="BK015994">
    <property type="protein sequence ID" value="DAF88768.1"/>
    <property type="molecule type" value="Genomic_DNA"/>
</dbReference>
<protein>
    <submittedName>
        <fullName evidence="1">Uncharacterized protein</fullName>
    </submittedName>
</protein>